<keyword evidence="3" id="KW-1185">Reference proteome</keyword>
<evidence type="ECO:0000313" key="3">
    <source>
        <dbReference type="Proteomes" id="UP001151760"/>
    </source>
</evidence>
<feature type="region of interest" description="Disordered" evidence="1">
    <location>
        <begin position="26"/>
        <end position="50"/>
    </location>
</feature>
<dbReference type="Proteomes" id="UP001151760">
    <property type="component" value="Unassembled WGS sequence"/>
</dbReference>
<sequence>MIAPNQPSPPKYPTYRITARMSIRPQASAPFLSEEDVERDTPPSPVHETEIPKICLPLRKRPCRTAPTPRYEVRESLATGAARQDGPAVARAELYGFVDMVDAAPGRLMSSELDYGIN</sequence>
<evidence type="ECO:0000313" key="2">
    <source>
        <dbReference type="EMBL" id="GJT10302.1"/>
    </source>
</evidence>
<organism evidence="2 3">
    <name type="scientific">Tanacetum coccineum</name>
    <dbReference type="NCBI Taxonomy" id="301880"/>
    <lineage>
        <taxon>Eukaryota</taxon>
        <taxon>Viridiplantae</taxon>
        <taxon>Streptophyta</taxon>
        <taxon>Embryophyta</taxon>
        <taxon>Tracheophyta</taxon>
        <taxon>Spermatophyta</taxon>
        <taxon>Magnoliopsida</taxon>
        <taxon>eudicotyledons</taxon>
        <taxon>Gunneridae</taxon>
        <taxon>Pentapetalae</taxon>
        <taxon>asterids</taxon>
        <taxon>campanulids</taxon>
        <taxon>Asterales</taxon>
        <taxon>Asteraceae</taxon>
        <taxon>Asteroideae</taxon>
        <taxon>Anthemideae</taxon>
        <taxon>Anthemidinae</taxon>
        <taxon>Tanacetum</taxon>
    </lineage>
</organism>
<proteinExistence type="predicted"/>
<evidence type="ECO:0000256" key="1">
    <source>
        <dbReference type="SAM" id="MobiDB-lite"/>
    </source>
</evidence>
<gene>
    <name evidence="2" type="ORF">Tco_0857344</name>
</gene>
<dbReference type="EMBL" id="BQNB010012977">
    <property type="protein sequence ID" value="GJT10302.1"/>
    <property type="molecule type" value="Genomic_DNA"/>
</dbReference>
<reference evidence="2" key="2">
    <citation type="submission" date="2022-01" db="EMBL/GenBank/DDBJ databases">
        <authorList>
            <person name="Yamashiro T."/>
            <person name="Shiraishi A."/>
            <person name="Satake H."/>
            <person name="Nakayama K."/>
        </authorList>
    </citation>
    <scope>NUCLEOTIDE SEQUENCE</scope>
</reference>
<comment type="caution">
    <text evidence="2">The sequence shown here is derived from an EMBL/GenBank/DDBJ whole genome shotgun (WGS) entry which is preliminary data.</text>
</comment>
<protein>
    <submittedName>
        <fullName evidence="2">Uncharacterized protein</fullName>
    </submittedName>
</protein>
<name>A0ABQ5B9D3_9ASTR</name>
<accession>A0ABQ5B9D3</accession>
<reference evidence="2" key="1">
    <citation type="journal article" date="2022" name="Int. J. Mol. Sci.">
        <title>Draft Genome of Tanacetum Coccineum: Genomic Comparison of Closely Related Tanacetum-Family Plants.</title>
        <authorList>
            <person name="Yamashiro T."/>
            <person name="Shiraishi A."/>
            <person name="Nakayama K."/>
            <person name="Satake H."/>
        </authorList>
    </citation>
    <scope>NUCLEOTIDE SEQUENCE</scope>
</reference>